<reference evidence="8 9" key="1">
    <citation type="submission" date="2018-07" db="EMBL/GenBank/DDBJ databases">
        <title>Corallincola holothuriorum sp. nov., a new facultative anaerobe isolated from sea cucumber Apostichopus japonicus.</title>
        <authorList>
            <person name="Xia H."/>
        </authorList>
    </citation>
    <scope>NUCLEOTIDE SEQUENCE [LARGE SCALE GENOMIC DNA]</scope>
    <source>
        <strain evidence="8 9">C4</strain>
    </source>
</reference>
<gene>
    <name evidence="8" type="ORF">DU002_03070</name>
</gene>
<feature type="transmembrane region" description="Helical" evidence="7">
    <location>
        <begin position="32"/>
        <end position="53"/>
    </location>
</feature>
<dbReference type="EMBL" id="QPID01000002">
    <property type="protein sequence ID" value="RCU51471.1"/>
    <property type="molecule type" value="Genomic_DNA"/>
</dbReference>
<organism evidence="8 9">
    <name type="scientific">Corallincola holothuriorum</name>
    <dbReference type="NCBI Taxonomy" id="2282215"/>
    <lineage>
        <taxon>Bacteria</taxon>
        <taxon>Pseudomonadati</taxon>
        <taxon>Pseudomonadota</taxon>
        <taxon>Gammaproteobacteria</taxon>
        <taxon>Alteromonadales</taxon>
        <taxon>Psychromonadaceae</taxon>
        <taxon>Corallincola</taxon>
    </lineage>
</organism>
<proteinExistence type="inferred from homology"/>
<accession>A0A368NQC6</accession>
<feature type="transmembrane region" description="Helical" evidence="7">
    <location>
        <begin position="95"/>
        <end position="113"/>
    </location>
</feature>
<keyword evidence="6" id="KW-0813">Transport</keyword>
<dbReference type="Gene3D" id="1.10.3470.10">
    <property type="entry name" value="ABC transporter involved in vitamin B12 uptake, BtuC"/>
    <property type="match status" value="1"/>
</dbReference>
<keyword evidence="3 6" id="KW-0812">Transmembrane</keyword>
<dbReference type="PANTHER" id="PTHR30477">
    <property type="entry name" value="ABC-TRANSPORTER METAL-BINDING PROTEIN"/>
    <property type="match status" value="1"/>
</dbReference>
<feature type="transmembrane region" description="Helical" evidence="7">
    <location>
        <begin position="163"/>
        <end position="185"/>
    </location>
</feature>
<evidence type="ECO:0000256" key="1">
    <source>
        <dbReference type="ARBA" id="ARBA00004141"/>
    </source>
</evidence>
<dbReference type="GO" id="GO:0010043">
    <property type="term" value="P:response to zinc ion"/>
    <property type="evidence" value="ECO:0007669"/>
    <property type="project" value="TreeGrafter"/>
</dbReference>
<sequence length="262" mass="28179">MEFADLTLILLPALCAGVLVLATHVPLGYQVLKRGIIFIDLAIAQVAALGVVFAQLMHFEHYGAWATYLASAGFALVGAGLLAWLETRLKQELEAVIGCVYVVSAALALLLLSHDPHGAELIKQTLSGSILWVSWQDLWVHGLIYLSILLLTYLRPKLIESGWFYPLFAIAITSSVSLVGVYLVFASLVMPTLATWLLAPGPMRLLCGYGVGVVAYVIGLGLSAMLDWPSGATVVCSLACTGLIFRMISNILHQKKTAVVVD</sequence>
<dbReference type="Proteomes" id="UP000252558">
    <property type="component" value="Unassembled WGS sequence"/>
</dbReference>
<evidence type="ECO:0000256" key="5">
    <source>
        <dbReference type="ARBA" id="ARBA00023136"/>
    </source>
</evidence>
<comment type="similarity">
    <text evidence="2 6">Belongs to the ABC-3 integral membrane protein family.</text>
</comment>
<comment type="caution">
    <text evidence="8">The sequence shown here is derived from an EMBL/GenBank/DDBJ whole genome shotgun (WGS) entry which is preliminary data.</text>
</comment>
<dbReference type="InterPro" id="IPR037294">
    <property type="entry name" value="ABC_BtuC-like"/>
</dbReference>
<keyword evidence="9" id="KW-1185">Reference proteome</keyword>
<evidence type="ECO:0000256" key="7">
    <source>
        <dbReference type="SAM" id="Phobius"/>
    </source>
</evidence>
<evidence type="ECO:0000256" key="4">
    <source>
        <dbReference type="ARBA" id="ARBA00022989"/>
    </source>
</evidence>
<feature type="transmembrane region" description="Helical" evidence="7">
    <location>
        <begin position="125"/>
        <end position="151"/>
    </location>
</feature>
<protein>
    <submittedName>
        <fullName evidence="8">Metal ABC transporter permease</fullName>
    </submittedName>
</protein>
<comment type="subcellular location">
    <subcellularLocation>
        <location evidence="6">Cell membrane</location>
        <topology evidence="6">Multi-pass membrane protein</topology>
    </subcellularLocation>
    <subcellularLocation>
        <location evidence="1">Membrane</location>
        <topology evidence="1">Multi-pass membrane protein</topology>
    </subcellularLocation>
</comment>
<dbReference type="RefSeq" id="WP_114336900.1">
    <property type="nucleotide sequence ID" value="NZ_QPID01000002.1"/>
</dbReference>
<evidence type="ECO:0000256" key="6">
    <source>
        <dbReference type="RuleBase" id="RU003943"/>
    </source>
</evidence>
<dbReference type="SUPFAM" id="SSF81345">
    <property type="entry name" value="ABC transporter involved in vitamin B12 uptake, BtuC"/>
    <property type="match status" value="1"/>
</dbReference>
<dbReference type="PANTHER" id="PTHR30477:SF19">
    <property type="entry name" value="METAL ABC TRANSPORTER PERMEASE"/>
    <property type="match status" value="1"/>
</dbReference>
<feature type="transmembrane region" description="Helical" evidence="7">
    <location>
        <begin position="65"/>
        <end position="83"/>
    </location>
</feature>
<feature type="transmembrane region" description="Helical" evidence="7">
    <location>
        <begin position="206"/>
        <end position="225"/>
    </location>
</feature>
<evidence type="ECO:0000313" key="8">
    <source>
        <dbReference type="EMBL" id="RCU51471.1"/>
    </source>
</evidence>
<keyword evidence="5 7" id="KW-0472">Membrane</keyword>
<name>A0A368NQC6_9GAMM</name>
<dbReference type="GO" id="GO:0043190">
    <property type="term" value="C:ATP-binding cassette (ABC) transporter complex"/>
    <property type="evidence" value="ECO:0007669"/>
    <property type="project" value="InterPro"/>
</dbReference>
<keyword evidence="4 7" id="KW-1133">Transmembrane helix</keyword>
<evidence type="ECO:0000256" key="2">
    <source>
        <dbReference type="ARBA" id="ARBA00008034"/>
    </source>
</evidence>
<dbReference type="OrthoDB" id="14209at2"/>
<dbReference type="InterPro" id="IPR001626">
    <property type="entry name" value="ABC_TroCD"/>
</dbReference>
<evidence type="ECO:0000313" key="9">
    <source>
        <dbReference type="Proteomes" id="UP000252558"/>
    </source>
</evidence>
<dbReference type="AlphaFoldDB" id="A0A368NQC6"/>
<dbReference type="GO" id="GO:0055085">
    <property type="term" value="P:transmembrane transport"/>
    <property type="evidence" value="ECO:0007669"/>
    <property type="project" value="InterPro"/>
</dbReference>
<dbReference type="Pfam" id="PF00950">
    <property type="entry name" value="ABC-3"/>
    <property type="match status" value="2"/>
</dbReference>
<feature type="transmembrane region" description="Helical" evidence="7">
    <location>
        <begin position="231"/>
        <end position="248"/>
    </location>
</feature>
<evidence type="ECO:0000256" key="3">
    <source>
        <dbReference type="ARBA" id="ARBA00022692"/>
    </source>
</evidence>